<dbReference type="GeneID" id="103505278"/>
<dbReference type="PaxDb" id="121845-A0A1S3CU33"/>
<reference evidence="3" key="1">
    <citation type="submission" date="2025-08" db="UniProtKB">
        <authorList>
            <consortium name="RefSeq"/>
        </authorList>
    </citation>
    <scope>IDENTIFICATION</scope>
</reference>
<keyword evidence="2" id="KW-1185">Reference proteome</keyword>
<sequence length="226" mass="26538">MLRLNQMALDNLEGVLDERRKSSSVDYIKSVKEEYSEAIQLLNKKIDSLVNQVKKLREENDQYKSLTRDLESDNQLLRERNKELEQDLTHHIKQTEDMIQRDRSHEAMRNTLLSVEANTKEKHDLIEKVKTLDQEKSDLIKQCVELEHTSVQMEEALRNSEAKMREYRKKEATHLEVIETYVKDINALKGNPILVHVGVQLCYSRCILLFQLATLLHSSQQRVLLK</sequence>
<proteinExistence type="predicted"/>
<evidence type="ECO:0000313" key="3">
    <source>
        <dbReference type="RefSeq" id="XP_008467827.1"/>
    </source>
</evidence>
<protein>
    <submittedName>
        <fullName evidence="3">Peroxisomal and mitochondrial division factor 2-like</fullName>
    </submittedName>
</protein>
<organism evidence="2 3">
    <name type="scientific">Diaphorina citri</name>
    <name type="common">Asian citrus psyllid</name>
    <dbReference type="NCBI Taxonomy" id="121845"/>
    <lineage>
        <taxon>Eukaryota</taxon>
        <taxon>Metazoa</taxon>
        <taxon>Ecdysozoa</taxon>
        <taxon>Arthropoda</taxon>
        <taxon>Hexapoda</taxon>
        <taxon>Insecta</taxon>
        <taxon>Pterygota</taxon>
        <taxon>Neoptera</taxon>
        <taxon>Paraneoptera</taxon>
        <taxon>Hemiptera</taxon>
        <taxon>Sternorrhyncha</taxon>
        <taxon>Psylloidea</taxon>
        <taxon>Psyllidae</taxon>
        <taxon>Diaphorininae</taxon>
        <taxon>Diaphorina</taxon>
    </lineage>
</organism>
<feature type="coiled-coil region" evidence="1">
    <location>
        <begin position="32"/>
        <end position="173"/>
    </location>
</feature>
<accession>A0A1S3CU33</accession>
<name>A0A1S3CU33_DIACI</name>
<evidence type="ECO:0000256" key="1">
    <source>
        <dbReference type="SAM" id="Coils"/>
    </source>
</evidence>
<dbReference type="AlphaFoldDB" id="A0A1S3CU33"/>
<keyword evidence="1" id="KW-0175">Coiled coil</keyword>
<dbReference type="Proteomes" id="UP000079169">
    <property type="component" value="Unplaced"/>
</dbReference>
<dbReference type="KEGG" id="dci:103505278"/>
<gene>
    <name evidence="3" type="primary">LOC103505278</name>
</gene>
<dbReference type="RefSeq" id="XP_008467827.1">
    <property type="nucleotide sequence ID" value="XM_008469605.3"/>
</dbReference>
<evidence type="ECO:0000313" key="2">
    <source>
        <dbReference type="Proteomes" id="UP000079169"/>
    </source>
</evidence>